<dbReference type="RefSeq" id="WP_193953141.1">
    <property type="nucleotide sequence ID" value="NZ_JADEYS010000008.1"/>
</dbReference>
<dbReference type="GO" id="GO:0003700">
    <property type="term" value="F:DNA-binding transcription factor activity"/>
    <property type="evidence" value="ECO:0007669"/>
    <property type="project" value="TreeGrafter"/>
</dbReference>
<keyword evidence="1" id="KW-0805">Transcription regulation</keyword>
<protein>
    <submittedName>
        <fullName evidence="6">TetR/AcrR family transcriptional regulator</fullName>
    </submittedName>
</protein>
<keyword evidence="2 4" id="KW-0238">DNA-binding</keyword>
<dbReference type="EMBL" id="JADEYS010000008">
    <property type="protein sequence ID" value="MBE9397591.1"/>
    <property type="molecule type" value="Genomic_DNA"/>
</dbReference>
<reference evidence="6" key="1">
    <citation type="submission" date="2020-10" db="EMBL/GenBank/DDBJ databases">
        <title>Bacterium isolated from coastal waters sediment.</title>
        <authorList>
            <person name="Chen R.-J."/>
            <person name="Lu D.-C."/>
            <person name="Zhu K.-L."/>
            <person name="Du Z.-J."/>
        </authorList>
    </citation>
    <scope>NUCLEOTIDE SEQUENCE</scope>
    <source>
        <strain evidence="6">N1Y112</strain>
    </source>
</reference>
<sequence length="215" mass="23681">MTDSTKTSRNSARKQAVKDMKREMILAAARKIFAQEGLEGASLRAIAQEAGYTPAALYFHFASKEAVYATLLEESLVRLQTHMDRAQHKASSPSDRFSAAAMGFFEFYHLNPKDLDLGFYLFRGGMTPKGVGKDRNQPLNDQLTAALSAITDTAVALGIDQAKATRITAEIFAHATGLLMLAHTGRMRMFNLSPVAMMESYVAERLEWILSSVTP</sequence>
<dbReference type="PANTHER" id="PTHR30055">
    <property type="entry name" value="HTH-TYPE TRANSCRIPTIONAL REGULATOR RUTR"/>
    <property type="match status" value="1"/>
</dbReference>
<organism evidence="6 7">
    <name type="scientific">Pontibacterium sinense</name>
    <dbReference type="NCBI Taxonomy" id="2781979"/>
    <lineage>
        <taxon>Bacteria</taxon>
        <taxon>Pseudomonadati</taxon>
        <taxon>Pseudomonadota</taxon>
        <taxon>Gammaproteobacteria</taxon>
        <taxon>Oceanospirillales</taxon>
        <taxon>Oceanospirillaceae</taxon>
        <taxon>Pontibacterium</taxon>
    </lineage>
</organism>
<keyword evidence="3" id="KW-0804">Transcription</keyword>
<comment type="caution">
    <text evidence="6">The sequence shown here is derived from an EMBL/GenBank/DDBJ whole genome shotgun (WGS) entry which is preliminary data.</text>
</comment>
<evidence type="ECO:0000313" key="7">
    <source>
        <dbReference type="Proteomes" id="UP000640333"/>
    </source>
</evidence>
<dbReference type="InterPro" id="IPR009057">
    <property type="entry name" value="Homeodomain-like_sf"/>
</dbReference>
<proteinExistence type="predicted"/>
<accession>A0A8J7KA52</accession>
<dbReference type="Gene3D" id="1.10.357.10">
    <property type="entry name" value="Tetracycline Repressor, domain 2"/>
    <property type="match status" value="1"/>
</dbReference>
<feature type="domain" description="HTH tetR-type" evidence="5">
    <location>
        <begin position="19"/>
        <end position="79"/>
    </location>
</feature>
<dbReference type="SUPFAM" id="SSF46689">
    <property type="entry name" value="Homeodomain-like"/>
    <property type="match status" value="1"/>
</dbReference>
<name>A0A8J7KA52_9GAMM</name>
<dbReference type="Pfam" id="PF00440">
    <property type="entry name" value="TetR_N"/>
    <property type="match status" value="1"/>
</dbReference>
<dbReference type="InterPro" id="IPR001647">
    <property type="entry name" value="HTH_TetR"/>
</dbReference>
<dbReference type="PROSITE" id="PS50977">
    <property type="entry name" value="HTH_TETR_2"/>
    <property type="match status" value="1"/>
</dbReference>
<evidence type="ECO:0000256" key="3">
    <source>
        <dbReference type="ARBA" id="ARBA00023163"/>
    </source>
</evidence>
<evidence type="ECO:0000256" key="1">
    <source>
        <dbReference type="ARBA" id="ARBA00023015"/>
    </source>
</evidence>
<dbReference type="PANTHER" id="PTHR30055:SF234">
    <property type="entry name" value="HTH-TYPE TRANSCRIPTIONAL REGULATOR BETI"/>
    <property type="match status" value="1"/>
</dbReference>
<dbReference type="GO" id="GO:0000976">
    <property type="term" value="F:transcription cis-regulatory region binding"/>
    <property type="evidence" value="ECO:0007669"/>
    <property type="project" value="TreeGrafter"/>
</dbReference>
<gene>
    <name evidence="6" type="ORF">IOQ59_10000</name>
</gene>
<evidence type="ECO:0000256" key="2">
    <source>
        <dbReference type="ARBA" id="ARBA00023125"/>
    </source>
</evidence>
<dbReference type="InterPro" id="IPR050109">
    <property type="entry name" value="HTH-type_TetR-like_transc_reg"/>
</dbReference>
<dbReference type="Proteomes" id="UP000640333">
    <property type="component" value="Unassembled WGS sequence"/>
</dbReference>
<feature type="DNA-binding region" description="H-T-H motif" evidence="4">
    <location>
        <begin position="42"/>
        <end position="61"/>
    </location>
</feature>
<dbReference type="PRINTS" id="PR00455">
    <property type="entry name" value="HTHTETR"/>
</dbReference>
<keyword evidence="7" id="KW-1185">Reference proteome</keyword>
<evidence type="ECO:0000256" key="4">
    <source>
        <dbReference type="PROSITE-ProRule" id="PRU00335"/>
    </source>
</evidence>
<dbReference type="AlphaFoldDB" id="A0A8J7KA52"/>
<evidence type="ECO:0000259" key="5">
    <source>
        <dbReference type="PROSITE" id="PS50977"/>
    </source>
</evidence>
<evidence type="ECO:0000313" key="6">
    <source>
        <dbReference type="EMBL" id="MBE9397591.1"/>
    </source>
</evidence>